<keyword evidence="2" id="KW-1133">Transmembrane helix</keyword>
<name>A0A5C5WN09_9BACT</name>
<feature type="transmembrane region" description="Helical" evidence="2">
    <location>
        <begin position="12"/>
        <end position="35"/>
    </location>
</feature>
<feature type="transmembrane region" description="Helical" evidence="2">
    <location>
        <begin position="47"/>
        <end position="69"/>
    </location>
</feature>
<organism evidence="3 4">
    <name type="scientific">Rubripirellula amarantea</name>
    <dbReference type="NCBI Taxonomy" id="2527999"/>
    <lineage>
        <taxon>Bacteria</taxon>
        <taxon>Pseudomonadati</taxon>
        <taxon>Planctomycetota</taxon>
        <taxon>Planctomycetia</taxon>
        <taxon>Pirellulales</taxon>
        <taxon>Pirellulaceae</taxon>
        <taxon>Rubripirellula</taxon>
    </lineage>
</organism>
<dbReference type="Proteomes" id="UP000316598">
    <property type="component" value="Unassembled WGS sequence"/>
</dbReference>
<dbReference type="AlphaFoldDB" id="A0A5C5WN09"/>
<feature type="transmembrane region" description="Helical" evidence="2">
    <location>
        <begin position="89"/>
        <end position="116"/>
    </location>
</feature>
<keyword evidence="2" id="KW-0472">Membrane</keyword>
<reference evidence="3 4" key="1">
    <citation type="submission" date="2019-02" db="EMBL/GenBank/DDBJ databases">
        <title>Deep-cultivation of Planctomycetes and their phenomic and genomic characterization uncovers novel biology.</title>
        <authorList>
            <person name="Wiegand S."/>
            <person name="Jogler M."/>
            <person name="Boedeker C."/>
            <person name="Pinto D."/>
            <person name="Vollmers J."/>
            <person name="Rivas-Marin E."/>
            <person name="Kohn T."/>
            <person name="Peeters S.H."/>
            <person name="Heuer A."/>
            <person name="Rast P."/>
            <person name="Oberbeckmann S."/>
            <person name="Bunk B."/>
            <person name="Jeske O."/>
            <person name="Meyerdierks A."/>
            <person name="Storesund J.E."/>
            <person name="Kallscheuer N."/>
            <person name="Luecker S."/>
            <person name="Lage O.M."/>
            <person name="Pohl T."/>
            <person name="Merkel B.J."/>
            <person name="Hornburger P."/>
            <person name="Mueller R.-W."/>
            <person name="Bruemmer F."/>
            <person name="Labrenz M."/>
            <person name="Spormann A.M."/>
            <person name="Op Den Camp H."/>
            <person name="Overmann J."/>
            <person name="Amann R."/>
            <person name="Jetten M.S.M."/>
            <person name="Mascher T."/>
            <person name="Medema M.H."/>
            <person name="Devos D.P."/>
            <person name="Kaster A.-K."/>
            <person name="Ovreas L."/>
            <person name="Rohde M."/>
            <person name="Galperin M.Y."/>
            <person name="Jogler C."/>
        </authorList>
    </citation>
    <scope>NUCLEOTIDE SEQUENCE [LARGE SCALE GENOMIC DNA]</scope>
    <source>
        <strain evidence="3 4">Pla22</strain>
    </source>
</reference>
<dbReference type="RefSeq" id="WP_146516507.1">
    <property type="nucleotide sequence ID" value="NZ_SJPI01000002.1"/>
</dbReference>
<accession>A0A5C5WN09</accession>
<evidence type="ECO:0000256" key="1">
    <source>
        <dbReference type="SAM" id="MobiDB-lite"/>
    </source>
</evidence>
<protein>
    <submittedName>
        <fullName evidence="3">Uncharacterized protein</fullName>
    </submittedName>
</protein>
<evidence type="ECO:0000313" key="4">
    <source>
        <dbReference type="Proteomes" id="UP000316598"/>
    </source>
</evidence>
<proteinExistence type="predicted"/>
<gene>
    <name evidence="3" type="ORF">Pla22_42470</name>
</gene>
<evidence type="ECO:0000313" key="3">
    <source>
        <dbReference type="EMBL" id="TWT51469.1"/>
    </source>
</evidence>
<dbReference type="OrthoDB" id="9838803at2"/>
<sequence length="158" mass="17807">MPILTETQPGDYAAALEAAIGSWWYALTFLFPGLVYLAPAAMRWRHILWLIPLAFLASCVGYLVYWLSIDWALMDYYRRTGYLPAGDTWYVFMPFFRGLPNALVATTACTLVGWVVSLRRGRSLHVRSDSPSENEFPPLRKTSANPYEPPSVASHTNG</sequence>
<dbReference type="EMBL" id="SJPI01000002">
    <property type="protein sequence ID" value="TWT51469.1"/>
    <property type="molecule type" value="Genomic_DNA"/>
</dbReference>
<keyword evidence="2" id="KW-0812">Transmembrane</keyword>
<feature type="region of interest" description="Disordered" evidence="1">
    <location>
        <begin position="126"/>
        <end position="158"/>
    </location>
</feature>
<comment type="caution">
    <text evidence="3">The sequence shown here is derived from an EMBL/GenBank/DDBJ whole genome shotgun (WGS) entry which is preliminary data.</text>
</comment>
<keyword evidence="4" id="KW-1185">Reference proteome</keyword>
<evidence type="ECO:0000256" key="2">
    <source>
        <dbReference type="SAM" id="Phobius"/>
    </source>
</evidence>